<comment type="cofactor">
    <cofactor evidence="1 4">
        <name>pyridoxal 5'-phosphate</name>
        <dbReference type="ChEBI" id="CHEBI:597326"/>
    </cofactor>
</comment>
<keyword evidence="6" id="KW-0808">Transferase</keyword>
<evidence type="ECO:0000313" key="7">
    <source>
        <dbReference type="Proteomes" id="UP000324101"/>
    </source>
</evidence>
<dbReference type="GO" id="GO:0005737">
    <property type="term" value="C:cytoplasm"/>
    <property type="evidence" value="ECO:0007669"/>
    <property type="project" value="TreeGrafter"/>
</dbReference>
<dbReference type="Gene3D" id="3.40.640.10">
    <property type="entry name" value="Type I PLP-dependent aspartate aminotransferase-like (Major domain)"/>
    <property type="match status" value="1"/>
</dbReference>
<dbReference type="PANTHER" id="PTHR11808">
    <property type="entry name" value="TRANS-SULFURATION ENZYME FAMILY MEMBER"/>
    <property type="match status" value="1"/>
</dbReference>
<protein>
    <submittedName>
        <fullName evidence="6">O-acetylhomoserine aminocarboxypropyltransferase/cysteine synthase</fullName>
    </submittedName>
</protein>
<gene>
    <name evidence="6" type="ORF">DEJ51_17130</name>
</gene>
<evidence type="ECO:0000313" key="6">
    <source>
        <dbReference type="EMBL" id="QES55681.1"/>
    </source>
</evidence>
<comment type="similarity">
    <text evidence="4">Belongs to the trans-sulfuration enzymes family.</text>
</comment>
<dbReference type="PANTHER" id="PTHR11808:SF80">
    <property type="entry name" value="CYSTATHIONINE GAMMA-LYASE"/>
    <property type="match status" value="1"/>
</dbReference>
<dbReference type="EMBL" id="CP029189">
    <property type="protein sequence ID" value="QES55681.1"/>
    <property type="molecule type" value="Genomic_DNA"/>
</dbReference>
<evidence type="ECO:0000256" key="1">
    <source>
        <dbReference type="ARBA" id="ARBA00001933"/>
    </source>
</evidence>
<dbReference type="Proteomes" id="UP000324101">
    <property type="component" value="Chromosome"/>
</dbReference>
<sequence length="477" mass="50864">MRRSTGKATEPSAVRRAEHQPTTPPGRKGNTRERRADGGGRQVAAVTAARFTTLAISGSYDHAESAHHLGALSEPAHLATAQSFPSMDAMLAATAEDGDGWVYSRRGNPTVRILEQTVAALEGYGVDAEVSATVTATGMGAITLATMPLLSAAAGPKPNIVASPQCYGSTTMVFDKRYGQERGVDVRWVADPLSVEDWARRIDDGTRFLYAEVPSNPTVQLVDIPALSALADRAGIPLVVDATLATPALLRPLALGAHVVVHSLTKAAGASGRSMGGAVIARHDLGLRGQPEELSADYAGYLRRGPLRDMGAVLSPFNAWTILSDIRELRGRVDAMSRTAHAVARHLAGHAGVVEVFYPGLESHRSHHIARRDMWLVDSELDGGEAENRFGFLVCFRPAGGVRAAHAVMDRLGLIWRANNLGQVRSTATIPGATTHKQVADADPDRVTVPPDMIRLSVGIEHLDDVIEDLDQALQAR</sequence>
<reference evidence="6 7" key="1">
    <citation type="submission" date="2018-05" db="EMBL/GenBank/DDBJ databases">
        <title>Streptomyces venezuelae.</title>
        <authorList>
            <person name="Kim W."/>
            <person name="Lee N."/>
            <person name="Cho B.-K."/>
        </authorList>
    </citation>
    <scope>NUCLEOTIDE SEQUENCE [LARGE SCALE GENOMIC DNA]</scope>
    <source>
        <strain evidence="6 7">ATCC 21018</strain>
    </source>
</reference>
<dbReference type="GO" id="GO:0016846">
    <property type="term" value="F:carbon-sulfur lyase activity"/>
    <property type="evidence" value="ECO:0007669"/>
    <property type="project" value="TreeGrafter"/>
</dbReference>
<evidence type="ECO:0000256" key="3">
    <source>
        <dbReference type="PIRSR" id="PIRSR001434-2"/>
    </source>
</evidence>
<accession>A0A5P2DQZ6</accession>
<proteinExistence type="inferred from homology"/>
<dbReference type="GO" id="GO:0019346">
    <property type="term" value="P:transsulfuration"/>
    <property type="evidence" value="ECO:0007669"/>
    <property type="project" value="InterPro"/>
</dbReference>
<organism evidence="6 7">
    <name type="scientific">Streptomyces venezuelae</name>
    <dbReference type="NCBI Taxonomy" id="54571"/>
    <lineage>
        <taxon>Bacteria</taxon>
        <taxon>Bacillati</taxon>
        <taxon>Actinomycetota</taxon>
        <taxon>Actinomycetes</taxon>
        <taxon>Kitasatosporales</taxon>
        <taxon>Streptomycetaceae</taxon>
        <taxon>Streptomyces</taxon>
    </lineage>
</organism>
<name>A0A5P2DQZ6_STRVZ</name>
<dbReference type="PIRSF" id="PIRSF001434">
    <property type="entry name" value="CGS"/>
    <property type="match status" value="1"/>
</dbReference>
<dbReference type="InterPro" id="IPR015422">
    <property type="entry name" value="PyrdxlP-dep_Trfase_small"/>
</dbReference>
<dbReference type="Gene3D" id="3.90.1150.10">
    <property type="entry name" value="Aspartate Aminotransferase, domain 1"/>
    <property type="match status" value="1"/>
</dbReference>
<evidence type="ECO:0000256" key="4">
    <source>
        <dbReference type="RuleBase" id="RU362118"/>
    </source>
</evidence>
<dbReference type="AlphaFoldDB" id="A0A5P2DQZ6"/>
<feature type="modified residue" description="N6-(pyridoxal phosphate)lysine" evidence="3">
    <location>
        <position position="266"/>
    </location>
</feature>
<dbReference type="InterPro" id="IPR000277">
    <property type="entry name" value="Cys/Met-Metab_PyrdxlP-dep_enz"/>
</dbReference>
<dbReference type="GO" id="GO:0030170">
    <property type="term" value="F:pyridoxal phosphate binding"/>
    <property type="evidence" value="ECO:0007669"/>
    <property type="project" value="InterPro"/>
</dbReference>
<dbReference type="InterPro" id="IPR015421">
    <property type="entry name" value="PyrdxlP-dep_Trfase_major"/>
</dbReference>
<dbReference type="Pfam" id="PF01053">
    <property type="entry name" value="Cys_Met_Meta_PP"/>
    <property type="match status" value="1"/>
</dbReference>
<evidence type="ECO:0000256" key="5">
    <source>
        <dbReference type="SAM" id="MobiDB-lite"/>
    </source>
</evidence>
<dbReference type="SUPFAM" id="SSF53383">
    <property type="entry name" value="PLP-dependent transferases"/>
    <property type="match status" value="1"/>
</dbReference>
<keyword evidence="2 3" id="KW-0663">Pyridoxal phosphate</keyword>
<evidence type="ECO:0000256" key="2">
    <source>
        <dbReference type="ARBA" id="ARBA00022898"/>
    </source>
</evidence>
<dbReference type="GO" id="GO:0016740">
    <property type="term" value="F:transferase activity"/>
    <property type="evidence" value="ECO:0007669"/>
    <property type="project" value="UniProtKB-KW"/>
</dbReference>
<dbReference type="InterPro" id="IPR015424">
    <property type="entry name" value="PyrdxlP-dep_Trfase"/>
</dbReference>
<feature type="region of interest" description="Disordered" evidence="5">
    <location>
        <begin position="1"/>
        <end position="42"/>
    </location>
</feature>
<dbReference type="OrthoDB" id="9780685at2"/>